<evidence type="ECO:0000256" key="2">
    <source>
        <dbReference type="ARBA" id="ARBA00023002"/>
    </source>
</evidence>
<name>A0A2Z4J968_9ACTN</name>
<evidence type="ECO:0000256" key="1">
    <source>
        <dbReference type="ARBA" id="ARBA00006484"/>
    </source>
</evidence>
<proteinExistence type="inferred from homology"/>
<gene>
    <name evidence="5" type="ORF">DN051_38130</name>
</gene>
<keyword evidence="3" id="KW-0520">NAD</keyword>
<keyword evidence="6" id="KW-1185">Reference proteome</keyword>
<keyword evidence="2" id="KW-0560">Oxidoreductase</keyword>
<dbReference type="RefSeq" id="WP_112441419.1">
    <property type="nucleotide sequence ID" value="NZ_CP030073.1"/>
</dbReference>
<dbReference type="InterPro" id="IPR023985">
    <property type="entry name" value="SDR_subfam_1"/>
</dbReference>
<evidence type="ECO:0000256" key="4">
    <source>
        <dbReference type="RuleBase" id="RU000363"/>
    </source>
</evidence>
<dbReference type="InterPro" id="IPR002347">
    <property type="entry name" value="SDR_fam"/>
</dbReference>
<dbReference type="Gene3D" id="3.40.50.720">
    <property type="entry name" value="NAD(P)-binding Rossmann-like Domain"/>
    <property type="match status" value="1"/>
</dbReference>
<reference evidence="5 6" key="1">
    <citation type="journal article" date="2019" name="Int. J. Syst. Evol. Microbiol.">
        <title>Streptomyces cadmiisoli sp. nov., a novel actinomycete isolated from cadmium-contaminated soil.</title>
        <authorList>
            <person name="Li K."/>
            <person name="Tang X."/>
            <person name="Zhao J."/>
            <person name="Guo Y."/>
            <person name="Tang Y."/>
            <person name="Gao J."/>
        </authorList>
    </citation>
    <scope>NUCLEOTIDE SEQUENCE [LARGE SCALE GENOMIC DNA]</scope>
    <source>
        <strain evidence="5 6">ZFG47</strain>
    </source>
</reference>
<dbReference type="PRINTS" id="PR00080">
    <property type="entry name" value="SDRFAMILY"/>
</dbReference>
<evidence type="ECO:0000313" key="5">
    <source>
        <dbReference type="EMBL" id="AWW41742.1"/>
    </source>
</evidence>
<dbReference type="PANTHER" id="PTHR24321:SF8">
    <property type="entry name" value="ESTRADIOL 17-BETA-DEHYDROGENASE 8-RELATED"/>
    <property type="match status" value="1"/>
</dbReference>
<accession>A0A2Z4J968</accession>
<dbReference type="PRINTS" id="PR00081">
    <property type="entry name" value="GDHRDH"/>
</dbReference>
<dbReference type="NCBIfam" id="NF009467">
    <property type="entry name" value="PRK12826.1-3"/>
    <property type="match status" value="1"/>
</dbReference>
<sequence>MARLQGKVAFITGAARGMGRTHAIRLAEEGADIIAVDLAPTLDGVDGLSEIAKEVEARGRRIVVAHADVRDFESLKTAVDHGVAELGRLDIVVANAGILRTGLLGELDEQSWRAVIDINLTGAWLTAKAAIPHLRAADGGAITIISSTAGFQTAPTMGAYAASKHGVAGLMKTLAVELGADRIRVNTVHPTTVNTEMMQSKSALRSMLPDREGDVTIEDVIPIFQQNHLLPVPWVETDDVSNAVIFLSSDEARYVTGIALPVDAGTLAK</sequence>
<dbReference type="NCBIfam" id="TIGR03971">
    <property type="entry name" value="SDR_subfam_1"/>
    <property type="match status" value="1"/>
</dbReference>
<dbReference type="Proteomes" id="UP000249616">
    <property type="component" value="Chromosome"/>
</dbReference>
<evidence type="ECO:0000256" key="3">
    <source>
        <dbReference type="ARBA" id="ARBA00023027"/>
    </source>
</evidence>
<dbReference type="FunFam" id="3.40.50.720:FF:000084">
    <property type="entry name" value="Short-chain dehydrogenase reductase"/>
    <property type="match status" value="1"/>
</dbReference>
<dbReference type="AlphaFoldDB" id="A0A2Z4J968"/>
<dbReference type="CDD" id="cd05233">
    <property type="entry name" value="SDR_c"/>
    <property type="match status" value="1"/>
</dbReference>
<comment type="similarity">
    <text evidence="1 4">Belongs to the short-chain dehydrogenases/reductases (SDR) family.</text>
</comment>
<dbReference type="GO" id="GO:0016491">
    <property type="term" value="F:oxidoreductase activity"/>
    <property type="evidence" value="ECO:0007669"/>
    <property type="project" value="UniProtKB-KW"/>
</dbReference>
<dbReference type="Pfam" id="PF00106">
    <property type="entry name" value="adh_short"/>
    <property type="match status" value="1"/>
</dbReference>
<dbReference type="InterPro" id="IPR036291">
    <property type="entry name" value="NAD(P)-bd_dom_sf"/>
</dbReference>
<dbReference type="PROSITE" id="PS00061">
    <property type="entry name" value="ADH_SHORT"/>
    <property type="match status" value="1"/>
</dbReference>
<dbReference type="EMBL" id="CP030073">
    <property type="protein sequence ID" value="AWW41742.1"/>
    <property type="molecule type" value="Genomic_DNA"/>
</dbReference>
<dbReference type="SUPFAM" id="SSF51735">
    <property type="entry name" value="NAD(P)-binding Rossmann-fold domains"/>
    <property type="match status" value="1"/>
</dbReference>
<dbReference type="InterPro" id="IPR020904">
    <property type="entry name" value="Sc_DH/Rdtase_CS"/>
</dbReference>
<organism evidence="5 6">
    <name type="scientific">Streptomyces cadmiisoli</name>
    <dbReference type="NCBI Taxonomy" id="2184053"/>
    <lineage>
        <taxon>Bacteria</taxon>
        <taxon>Bacillati</taxon>
        <taxon>Actinomycetota</taxon>
        <taxon>Actinomycetes</taxon>
        <taxon>Kitasatosporales</taxon>
        <taxon>Streptomycetaceae</taxon>
        <taxon>Streptomyces</taxon>
        <taxon>Streptomyces aurantiacus group</taxon>
    </lineage>
</organism>
<dbReference type="PANTHER" id="PTHR24321">
    <property type="entry name" value="DEHYDROGENASES, SHORT CHAIN"/>
    <property type="match status" value="1"/>
</dbReference>
<protein>
    <submittedName>
        <fullName evidence="5">SDR family mycofactocin-dependent oxidoreductase</fullName>
    </submittedName>
</protein>
<evidence type="ECO:0000313" key="6">
    <source>
        <dbReference type="Proteomes" id="UP000249616"/>
    </source>
</evidence>
<dbReference type="KEGG" id="scad:DN051_38130"/>